<dbReference type="Gene3D" id="2.40.30.170">
    <property type="match status" value="1"/>
</dbReference>
<keyword evidence="7" id="KW-1185">Reference proteome</keyword>
<dbReference type="NCBIfam" id="TIGR01730">
    <property type="entry name" value="RND_mfp"/>
    <property type="match status" value="1"/>
</dbReference>
<dbReference type="Proteomes" id="UP000248259">
    <property type="component" value="Unassembled WGS sequence"/>
</dbReference>
<evidence type="ECO:0000259" key="4">
    <source>
        <dbReference type="Pfam" id="PF25876"/>
    </source>
</evidence>
<dbReference type="PROSITE" id="PS51257">
    <property type="entry name" value="PROKAR_LIPOPROTEIN"/>
    <property type="match status" value="1"/>
</dbReference>
<name>A0A323UZU3_9RHOO</name>
<evidence type="ECO:0000313" key="7">
    <source>
        <dbReference type="Proteomes" id="UP000248259"/>
    </source>
</evidence>
<dbReference type="InterPro" id="IPR058627">
    <property type="entry name" value="MdtA-like_C"/>
</dbReference>
<feature type="signal peptide" evidence="3">
    <location>
        <begin position="1"/>
        <end position="43"/>
    </location>
</feature>
<feature type="domain" description="Multidrug resistance protein MdtA-like alpha-helical hairpin" evidence="4">
    <location>
        <begin position="112"/>
        <end position="170"/>
    </location>
</feature>
<dbReference type="Gene3D" id="1.10.287.470">
    <property type="entry name" value="Helix hairpin bin"/>
    <property type="match status" value="1"/>
</dbReference>
<accession>A0A323UZU3</accession>
<dbReference type="Gene3D" id="2.40.50.100">
    <property type="match status" value="1"/>
</dbReference>
<comment type="similarity">
    <text evidence="1">Belongs to the membrane fusion protein (MFP) (TC 8.A.1) family.</text>
</comment>
<evidence type="ECO:0000313" key="6">
    <source>
        <dbReference type="EMBL" id="PZA18045.1"/>
    </source>
</evidence>
<dbReference type="Gene3D" id="2.40.420.20">
    <property type="match status" value="1"/>
</dbReference>
<proteinExistence type="inferred from homology"/>
<keyword evidence="3" id="KW-0732">Signal</keyword>
<sequence>MRDTRQTPISPWMHTMPRTSRAAAVALLSLLLAACGDSPPPAAAPDPVRPAPILTIGTQASADALRLPGRVRAARRAELSFDVPGFVDQFSLEEGRQVKAGEVVARLDDGVYKARLDAARAEFERARTDLARYQRLWETELAVARSEVDERSARLETARTNLAAAEQSLADTVIKAPFAGVITRRRIEPFTNVQAKQAIAELQDLRALEVVVNVPERLVRRMQTHQDAVAYLEGEADEALPLVLKSYAAEADPLTQTYAVVLSISALPKRLTLLPGMAVTVKPTTNAATPAPTDAVHLIPLAAVAADAQGHPGVWVVDKDGKVARRPIRTGTVQGADIVVESGLTNGERIVTAGVAALREGMQVRPLEAR</sequence>
<dbReference type="PANTHER" id="PTHR30469:SF20">
    <property type="entry name" value="EFFLUX RND TRANSPORTER PERIPLASMIC ADAPTOR SUBUNIT"/>
    <property type="match status" value="1"/>
</dbReference>
<dbReference type="InterPro" id="IPR006143">
    <property type="entry name" value="RND_pump_MFP"/>
</dbReference>
<reference evidence="6 7" key="1">
    <citation type="submission" date="2018-06" db="EMBL/GenBank/DDBJ databases">
        <title>Azoarcus communis strain SWub3 genome.</title>
        <authorList>
            <person name="Zorraquino Salvo V."/>
            <person name="Toubiana D."/>
            <person name="Blumwald E."/>
        </authorList>
    </citation>
    <scope>NUCLEOTIDE SEQUENCE [LARGE SCALE GENOMIC DNA]</scope>
    <source>
        <strain evidence="6 7">SWub3</strain>
    </source>
</reference>
<dbReference type="Pfam" id="PF25967">
    <property type="entry name" value="RND-MFP_C"/>
    <property type="match status" value="1"/>
</dbReference>
<dbReference type="InterPro" id="IPR058624">
    <property type="entry name" value="MdtA-like_HH"/>
</dbReference>
<feature type="coiled-coil region" evidence="2">
    <location>
        <begin position="116"/>
        <end position="168"/>
    </location>
</feature>
<evidence type="ECO:0000259" key="5">
    <source>
        <dbReference type="Pfam" id="PF25967"/>
    </source>
</evidence>
<protein>
    <submittedName>
        <fullName evidence="6">Efflux RND transporter periplasmic adaptor subunit</fullName>
    </submittedName>
</protein>
<dbReference type="EMBL" id="QKOE01000001">
    <property type="protein sequence ID" value="PZA18045.1"/>
    <property type="molecule type" value="Genomic_DNA"/>
</dbReference>
<dbReference type="OrthoDB" id="9778796at2"/>
<evidence type="ECO:0000256" key="3">
    <source>
        <dbReference type="SAM" id="SignalP"/>
    </source>
</evidence>
<comment type="caution">
    <text evidence="6">The sequence shown here is derived from an EMBL/GenBank/DDBJ whole genome shotgun (WGS) entry which is preliminary data.</text>
</comment>
<feature type="chain" id="PRO_5016353865" evidence="3">
    <location>
        <begin position="44"/>
        <end position="370"/>
    </location>
</feature>
<dbReference type="PANTHER" id="PTHR30469">
    <property type="entry name" value="MULTIDRUG RESISTANCE PROTEIN MDTA"/>
    <property type="match status" value="1"/>
</dbReference>
<dbReference type="SUPFAM" id="SSF111369">
    <property type="entry name" value="HlyD-like secretion proteins"/>
    <property type="match status" value="1"/>
</dbReference>
<gene>
    <name evidence="6" type="ORF">DNK49_00405</name>
</gene>
<organism evidence="6 7">
    <name type="scientific">Parazoarcus communis SWub3 = DSM 12120</name>
    <dbReference type="NCBI Taxonomy" id="1121029"/>
    <lineage>
        <taxon>Bacteria</taxon>
        <taxon>Pseudomonadati</taxon>
        <taxon>Pseudomonadota</taxon>
        <taxon>Betaproteobacteria</taxon>
        <taxon>Rhodocyclales</taxon>
        <taxon>Zoogloeaceae</taxon>
        <taxon>Parazoarcus</taxon>
    </lineage>
</organism>
<keyword evidence="2" id="KW-0175">Coiled coil</keyword>
<dbReference type="AlphaFoldDB" id="A0A323UZU3"/>
<evidence type="ECO:0000256" key="2">
    <source>
        <dbReference type="SAM" id="Coils"/>
    </source>
</evidence>
<dbReference type="GO" id="GO:0015562">
    <property type="term" value="F:efflux transmembrane transporter activity"/>
    <property type="evidence" value="ECO:0007669"/>
    <property type="project" value="TreeGrafter"/>
</dbReference>
<feature type="domain" description="Multidrug resistance protein MdtA-like C-terminal permuted SH3" evidence="5">
    <location>
        <begin position="298"/>
        <end position="355"/>
    </location>
</feature>
<dbReference type="Pfam" id="PF25876">
    <property type="entry name" value="HH_MFP_RND"/>
    <property type="match status" value="1"/>
</dbReference>
<evidence type="ECO:0000256" key="1">
    <source>
        <dbReference type="ARBA" id="ARBA00009477"/>
    </source>
</evidence>
<dbReference type="GO" id="GO:1990281">
    <property type="term" value="C:efflux pump complex"/>
    <property type="evidence" value="ECO:0007669"/>
    <property type="project" value="TreeGrafter"/>
</dbReference>